<dbReference type="SUPFAM" id="SSF55729">
    <property type="entry name" value="Acyl-CoA N-acyltransferases (Nat)"/>
    <property type="match status" value="1"/>
</dbReference>
<dbReference type="PANTHER" id="PTHR43441">
    <property type="entry name" value="RIBOSOMAL-PROTEIN-SERINE ACETYLTRANSFERASE"/>
    <property type="match status" value="1"/>
</dbReference>
<dbReference type="EMBL" id="CAEZXM010000029">
    <property type="protein sequence ID" value="CAB4681764.1"/>
    <property type="molecule type" value="Genomic_DNA"/>
</dbReference>
<feature type="domain" description="N-acetyltransferase" evidence="1">
    <location>
        <begin position="32"/>
        <end position="191"/>
    </location>
</feature>
<organism evidence="2">
    <name type="scientific">freshwater metagenome</name>
    <dbReference type="NCBI Taxonomy" id="449393"/>
    <lineage>
        <taxon>unclassified sequences</taxon>
        <taxon>metagenomes</taxon>
        <taxon>ecological metagenomes</taxon>
    </lineage>
</organism>
<dbReference type="GO" id="GO:1990189">
    <property type="term" value="F:protein N-terminal-serine acetyltransferase activity"/>
    <property type="evidence" value="ECO:0007669"/>
    <property type="project" value="TreeGrafter"/>
</dbReference>
<dbReference type="Pfam" id="PF13302">
    <property type="entry name" value="Acetyltransf_3"/>
    <property type="match status" value="1"/>
</dbReference>
<evidence type="ECO:0000259" key="1">
    <source>
        <dbReference type="PROSITE" id="PS51186"/>
    </source>
</evidence>
<evidence type="ECO:0000313" key="2">
    <source>
        <dbReference type="EMBL" id="CAB4681764.1"/>
    </source>
</evidence>
<proteinExistence type="predicted"/>
<reference evidence="2" key="1">
    <citation type="submission" date="2020-05" db="EMBL/GenBank/DDBJ databases">
        <authorList>
            <person name="Chiriac C."/>
            <person name="Salcher M."/>
            <person name="Ghai R."/>
            <person name="Kavagutti S V."/>
        </authorList>
    </citation>
    <scope>NUCLEOTIDE SEQUENCE</scope>
</reference>
<dbReference type="InterPro" id="IPR000182">
    <property type="entry name" value="GNAT_dom"/>
</dbReference>
<dbReference type="GO" id="GO:0008999">
    <property type="term" value="F:protein-N-terminal-alanine acetyltransferase activity"/>
    <property type="evidence" value="ECO:0007669"/>
    <property type="project" value="TreeGrafter"/>
</dbReference>
<protein>
    <submittedName>
        <fullName evidence="2">Unannotated protein</fullName>
    </submittedName>
</protein>
<name>A0A6J6NA36_9ZZZZ</name>
<dbReference type="Gene3D" id="3.40.630.30">
    <property type="match status" value="1"/>
</dbReference>
<dbReference type="PANTHER" id="PTHR43441:SF11">
    <property type="entry name" value="RIBOSOMAL-PROTEIN-SERINE ACETYLTRANSFERASE"/>
    <property type="match status" value="1"/>
</dbReference>
<sequence length="230" mass="25784">MLLTQHWPLFNLHVRTPRLELRYPTDDEVAEIAERAVSEGVHDPSYMPFSIEWTDVPAPLQQRRALQHHWSHRASWEPTSWMCNFVVVVDSQIVGSQSVGADNFNVLRCAVTGSYLLRPFQNKGLGTEMRSAVLHLIFAGLGADQALTGSWEDNEQSLGVTRKLGYEVEGRRRMISRGQPRELVGYRLTRAAWETHRRDDISIEGLAPCLEMFGLSNAAPGSTAARADGS</sequence>
<dbReference type="AlphaFoldDB" id="A0A6J6NA36"/>
<gene>
    <name evidence="2" type="ORF">UFOPK2366_00260</name>
</gene>
<dbReference type="GO" id="GO:0005737">
    <property type="term" value="C:cytoplasm"/>
    <property type="evidence" value="ECO:0007669"/>
    <property type="project" value="TreeGrafter"/>
</dbReference>
<dbReference type="InterPro" id="IPR016181">
    <property type="entry name" value="Acyl_CoA_acyltransferase"/>
</dbReference>
<dbReference type="InterPro" id="IPR051908">
    <property type="entry name" value="Ribosomal_N-acetyltransferase"/>
</dbReference>
<dbReference type="PROSITE" id="PS51186">
    <property type="entry name" value="GNAT"/>
    <property type="match status" value="1"/>
</dbReference>
<accession>A0A6J6NA36</accession>